<comment type="catalytic activity">
    <reaction evidence="11">
        <text>a 2'-deoxycytidine in DNA + S-adenosyl-L-methionine = a 5-methyl-2'-deoxycytidine in DNA + S-adenosyl-L-homocysteine + H(+)</text>
        <dbReference type="Rhea" id="RHEA:13681"/>
        <dbReference type="Rhea" id="RHEA-COMP:11369"/>
        <dbReference type="Rhea" id="RHEA-COMP:11370"/>
        <dbReference type="ChEBI" id="CHEBI:15378"/>
        <dbReference type="ChEBI" id="CHEBI:57856"/>
        <dbReference type="ChEBI" id="CHEBI:59789"/>
        <dbReference type="ChEBI" id="CHEBI:85452"/>
        <dbReference type="ChEBI" id="CHEBI:85454"/>
        <dbReference type="EC" id="2.1.1.37"/>
    </reaction>
</comment>
<dbReference type="OrthoDB" id="5376140at2759"/>
<evidence type="ECO:0000256" key="1">
    <source>
        <dbReference type="ARBA" id="ARBA00004123"/>
    </source>
</evidence>
<dbReference type="Pfam" id="PF12047">
    <property type="entry name" value="DNMT1-RFD"/>
    <property type="match status" value="1"/>
</dbReference>
<keyword evidence="5" id="KW-0677">Repeat</keyword>
<feature type="compositionally biased region" description="Basic residues" evidence="12">
    <location>
        <begin position="26"/>
        <end position="38"/>
    </location>
</feature>
<dbReference type="InterPro" id="IPR043151">
    <property type="entry name" value="BAH_sf"/>
</dbReference>
<dbReference type="PRINTS" id="PR00105">
    <property type="entry name" value="C5METTRFRASE"/>
</dbReference>
<keyword evidence="2 9" id="KW-0489">Methyltransferase</keyword>
<dbReference type="PIRSF" id="PIRSF037404">
    <property type="entry name" value="DNMT1"/>
    <property type="match status" value="1"/>
</dbReference>
<organism evidence="14 15">
    <name type="scientific">Basidiobolus meristosporus CBS 931.73</name>
    <dbReference type="NCBI Taxonomy" id="1314790"/>
    <lineage>
        <taxon>Eukaryota</taxon>
        <taxon>Fungi</taxon>
        <taxon>Fungi incertae sedis</taxon>
        <taxon>Zoopagomycota</taxon>
        <taxon>Entomophthoromycotina</taxon>
        <taxon>Basidiobolomycetes</taxon>
        <taxon>Basidiobolales</taxon>
        <taxon>Basidiobolaceae</taxon>
        <taxon>Basidiobolus</taxon>
    </lineage>
</organism>
<dbReference type="GO" id="GO:0003886">
    <property type="term" value="F:DNA (cytosine-5-)-methyltransferase activity"/>
    <property type="evidence" value="ECO:0007669"/>
    <property type="project" value="UniProtKB-EC"/>
</dbReference>
<dbReference type="GO" id="GO:0003677">
    <property type="term" value="F:DNA binding"/>
    <property type="evidence" value="ECO:0007669"/>
    <property type="project" value="UniProtKB-KW"/>
</dbReference>
<evidence type="ECO:0000313" key="15">
    <source>
        <dbReference type="Proteomes" id="UP000193498"/>
    </source>
</evidence>
<comment type="subcellular location">
    <subcellularLocation>
        <location evidence="1">Nucleus</location>
    </subcellularLocation>
</comment>
<name>A0A1Y1YP97_9FUNG</name>
<dbReference type="InterPro" id="IPR018117">
    <property type="entry name" value="C5_DNA_meth_AS"/>
</dbReference>
<gene>
    <name evidence="14" type="ORF">K493DRAFT_279253</name>
</gene>
<dbReference type="InterPro" id="IPR022702">
    <property type="entry name" value="Cytosine_MeTrfase1_RFD"/>
</dbReference>
<dbReference type="PROSITE" id="PS51679">
    <property type="entry name" value="SAM_MT_C5"/>
    <property type="match status" value="1"/>
</dbReference>
<feature type="compositionally biased region" description="Polar residues" evidence="12">
    <location>
        <begin position="1"/>
        <end position="14"/>
    </location>
</feature>
<keyword evidence="15" id="KW-1185">Reference proteome</keyword>
<evidence type="ECO:0000256" key="9">
    <source>
        <dbReference type="PROSITE-ProRule" id="PRU01016"/>
    </source>
</evidence>
<dbReference type="PROSITE" id="PS51038">
    <property type="entry name" value="BAH"/>
    <property type="match status" value="2"/>
</dbReference>
<evidence type="ECO:0000256" key="2">
    <source>
        <dbReference type="ARBA" id="ARBA00022603"/>
    </source>
</evidence>
<dbReference type="InterPro" id="IPR001025">
    <property type="entry name" value="BAH_dom"/>
</dbReference>
<evidence type="ECO:0000256" key="4">
    <source>
        <dbReference type="ARBA" id="ARBA00022691"/>
    </source>
</evidence>
<feature type="active site" evidence="8 9">
    <location>
        <position position="856"/>
    </location>
</feature>
<dbReference type="EC" id="2.1.1.37" evidence="11"/>
<evidence type="ECO:0000313" key="14">
    <source>
        <dbReference type="EMBL" id="ORX99839.1"/>
    </source>
</evidence>
<dbReference type="AlphaFoldDB" id="A0A1Y1YP97"/>
<dbReference type="GO" id="GO:0044027">
    <property type="term" value="P:negative regulation of gene expression via chromosomal CpG island methylation"/>
    <property type="evidence" value="ECO:0007669"/>
    <property type="project" value="TreeGrafter"/>
</dbReference>
<dbReference type="SUPFAM" id="SSF53335">
    <property type="entry name" value="S-adenosyl-L-methionine-dependent methyltransferases"/>
    <property type="match status" value="1"/>
</dbReference>
<evidence type="ECO:0000256" key="3">
    <source>
        <dbReference type="ARBA" id="ARBA00022679"/>
    </source>
</evidence>
<dbReference type="Pfam" id="PF01426">
    <property type="entry name" value="BAH"/>
    <property type="match status" value="2"/>
</dbReference>
<evidence type="ECO:0000256" key="6">
    <source>
        <dbReference type="ARBA" id="ARBA00023125"/>
    </source>
</evidence>
<feature type="domain" description="BAH" evidence="13">
    <location>
        <begin position="597"/>
        <end position="725"/>
    </location>
</feature>
<comment type="caution">
    <text evidence="14">The sequence shown here is derived from an EMBL/GenBank/DDBJ whole genome shotgun (WGS) entry which is preliminary data.</text>
</comment>
<dbReference type="InterPro" id="IPR031303">
    <property type="entry name" value="C5_meth_CS"/>
</dbReference>
<dbReference type="Pfam" id="PF00145">
    <property type="entry name" value="DNA_methylase"/>
    <property type="match status" value="1"/>
</dbReference>
<dbReference type="InParanoid" id="A0A1Y1YP97"/>
<dbReference type="PROSITE" id="PS00095">
    <property type="entry name" value="C5_MTASE_2"/>
    <property type="match status" value="1"/>
</dbReference>
<dbReference type="PROSITE" id="PS00094">
    <property type="entry name" value="C5_MTASE_1"/>
    <property type="match status" value="1"/>
</dbReference>
<protein>
    <recommendedName>
        <fullName evidence="11">Cytosine-specific methyltransferase</fullName>
        <ecNumber evidence="11">2.1.1.37</ecNumber>
    </recommendedName>
</protein>
<dbReference type="Proteomes" id="UP000193498">
    <property type="component" value="Unassembled WGS sequence"/>
</dbReference>
<dbReference type="SMART" id="SM00439">
    <property type="entry name" value="BAH"/>
    <property type="match status" value="2"/>
</dbReference>
<sequence length="1236" mass="140618">MDGDNDSISNLQTDSSDEFLSESKLVKRPQRTQAKKRTKLELDDDDDDDVKMKVEPKPASKLSVPRYKCPAEEILENEHLEIFGEEPSEVDDLHIPCRTLDDFVIYDVARNNQIVSIEEIDEEGRELRASGNVQAIMVSDDGPRDGGNVIEEEDDDEDFEIDENGDLNQTAPSRSQRVKLSTIFYWEVQLLDNGMSAIWLRTQYSWYKLVRPTEKYERFYIDIFKRIRLANLLITKMVNNTTATYQDFLSSMNQSPVGSSNSDDIGVRFYEQDIINNIDYICEEINVYLEDQDDYTIFNSPLLHKLTEIRNQDEGIGMVREPKPIDVRDSATRKTIRKIKKSEPEENPACVTSHIRNLAKGLFTRHIVMSKHLADVVAEIEEVKKTGDSSIIEDAVVEVIPQKRRGNLCKDKKVSWIGESVGSLRSKTYYSGAQIGEVELAIGDCVALDTRATEPDLVKIQYMYQDTFGVKYIHGRTLMSGKKTVLEDVSHPFELFLVDQCDTWKMSSIVKKCELKFLEPEEVEPQQQPHPDFYFIRYWYDPLSPTFEDIAKHELLPNGGKKLKRCYACDLERLEESKKFPHSVNKKGVRGFVFKGYEYHLYDFVYLLPSAPYGPYDIGQIVEILSSQEDMSDLSTVKIRRLARCDTLLPKYTSKTPQTNFDRKDARQLYITEQYVTVNIAKLEGTCWVQHQDTISDLDAYKDQVDTFYISGHRAHISGKEPLEDIRASSIRICGACQSARDTNERHAKRLQRKRKPLAALDIFSGCGGLTCGLKQSGVVETKYAIEFYSSAALSFERNFPGANVYNQCANLLLDRAIAVHHRGEELPPIKDHMNRVMPEMPAPQDVDFIYCGPPCQGFSGINRYKKANDIKNSLIATSLSYVDYYRPEYFLLENVRGMLAFKLGGEQDGTNRIKGGIKMGVVKFILRALTSMGYQTRFSVQQAGHHGLPQSRRRLFFWGAKRGSNLPEFPQPSNCFPKQGTLNINLPNGKSFTAIKRTIGHAPHFPVTVADAICDLPGFEYRNPEAVYKVEDPRPSIFKKLPVASGGYIGSMEMDYTNPPLTEYQRQLRRNAHKLHNHVTRGFNDLTTERICRVPMWAGADHSNLPEKLKPWCLSSPDSAASRHNGWKGLFGRLDFDGHFQTALTDMQPMGKQGTVIHPNQERVLTVRECARAQGFPDDFIFHSFNKQDVKDLHRQVGNAVPPPLAAALGRQLKAALMEALTDESESDDEEPPED</sequence>
<evidence type="ECO:0000256" key="12">
    <source>
        <dbReference type="SAM" id="MobiDB-lite"/>
    </source>
</evidence>
<dbReference type="Gene3D" id="2.30.30.490">
    <property type="match status" value="2"/>
</dbReference>
<dbReference type="Gene3D" id="3.90.120.10">
    <property type="entry name" value="DNA Methylase, subunit A, domain 2"/>
    <property type="match status" value="2"/>
</dbReference>
<dbReference type="InterPro" id="IPR001525">
    <property type="entry name" value="C5_MeTfrase"/>
</dbReference>
<evidence type="ECO:0000256" key="5">
    <source>
        <dbReference type="ARBA" id="ARBA00022737"/>
    </source>
</evidence>
<dbReference type="PANTHER" id="PTHR10629:SF52">
    <property type="entry name" value="DNA (CYTOSINE-5)-METHYLTRANSFERASE 1"/>
    <property type="match status" value="1"/>
</dbReference>
<dbReference type="GO" id="GO:0032259">
    <property type="term" value="P:methylation"/>
    <property type="evidence" value="ECO:0007669"/>
    <property type="project" value="UniProtKB-KW"/>
</dbReference>
<dbReference type="GO" id="GO:0006346">
    <property type="term" value="P:DNA methylation-dependent constitutive heterochromatin formation"/>
    <property type="evidence" value="ECO:0007669"/>
    <property type="project" value="InterPro"/>
</dbReference>
<proteinExistence type="inferred from homology"/>
<dbReference type="Gene3D" id="3.40.50.150">
    <property type="entry name" value="Vaccinia Virus protein VP39"/>
    <property type="match status" value="1"/>
</dbReference>
<evidence type="ECO:0000256" key="8">
    <source>
        <dbReference type="PIRSR" id="PIRSR037404-1"/>
    </source>
</evidence>
<accession>A0A1Y1YP97</accession>
<keyword evidence="7" id="KW-0539">Nucleus</keyword>
<dbReference type="EMBL" id="MCFE01000091">
    <property type="protein sequence ID" value="ORX99839.1"/>
    <property type="molecule type" value="Genomic_DNA"/>
</dbReference>
<reference evidence="14 15" key="1">
    <citation type="submission" date="2016-07" db="EMBL/GenBank/DDBJ databases">
        <title>Pervasive Adenine N6-methylation of Active Genes in Fungi.</title>
        <authorList>
            <consortium name="DOE Joint Genome Institute"/>
            <person name="Mondo S.J."/>
            <person name="Dannebaum R.O."/>
            <person name="Kuo R.C."/>
            <person name="Labutti K."/>
            <person name="Haridas S."/>
            <person name="Kuo A."/>
            <person name="Salamov A."/>
            <person name="Ahrendt S.R."/>
            <person name="Lipzen A."/>
            <person name="Sullivan W."/>
            <person name="Andreopoulos W.B."/>
            <person name="Clum A."/>
            <person name="Lindquist E."/>
            <person name="Daum C."/>
            <person name="Ramamoorthy G.K."/>
            <person name="Gryganskyi A."/>
            <person name="Culley D."/>
            <person name="Magnuson J.K."/>
            <person name="James T.Y."/>
            <person name="O'Malley M.A."/>
            <person name="Stajich J.E."/>
            <person name="Spatafora J.W."/>
            <person name="Visel A."/>
            <person name="Grigoriev I.V."/>
        </authorList>
    </citation>
    <scope>NUCLEOTIDE SEQUENCE [LARGE SCALE GENOMIC DNA]</scope>
    <source>
        <strain evidence="14 15">CBS 931.73</strain>
    </source>
</reference>
<feature type="region of interest" description="Disordered" evidence="12">
    <location>
        <begin position="1"/>
        <end position="57"/>
    </location>
</feature>
<evidence type="ECO:0000256" key="7">
    <source>
        <dbReference type="ARBA" id="ARBA00023242"/>
    </source>
</evidence>
<evidence type="ECO:0000256" key="10">
    <source>
        <dbReference type="RuleBase" id="RU000416"/>
    </source>
</evidence>
<evidence type="ECO:0000259" key="13">
    <source>
        <dbReference type="PROSITE" id="PS51038"/>
    </source>
</evidence>
<comment type="similarity">
    <text evidence="9 10">Belongs to the class I-like SAM-binding methyltransferase superfamily. C5-methyltransferase family.</text>
</comment>
<dbReference type="GO" id="GO:0005634">
    <property type="term" value="C:nucleus"/>
    <property type="evidence" value="ECO:0007669"/>
    <property type="project" value="UniProtKB-SubCell"/>
</dbReference>
<dbReference type="GO" id="GO:0003682">
    <property type="term" value="F:chromatin binding"/>
    <property type="evidence" value="ECO:0007669"/>
    <property type="project" value="InterPro"/>
</dbReference>
<dbReference type="NCBIfam" id="TIGR00675">
    <property type="entry name" value="dcm"/>
    <property type="match status" value="1"/>
</dbReference>
<dbReference type="PANTHER" id="PTHR10629">
    <property type="entry name" value="CYTOSINE-SPECIFIC METHYLTRANSFERASE"/>
    <property type="match status" value="1"/>
</dbReference>
<keyword evidence="3 9" id="KW-0808">Transferase</keyword>
<feature type="domain" description="BAH" evidence="13">
    <location>
        <begin position="438"/>
        <end position="551"/>
    </location>
</feature>
<dbReference type="InterPro" id="IPR050390">
    <property type="entry name" value="C5-Methyltransferase"/>
</dbReference>
<dbReference type="STRING" id="1314790.A0A1Y1YP97"/>
<keyword evidence="6" id="KW-0238">DNA-binding</keyword>
<keyword evidence="4 9" id="KW-0949">S-adenosyl-L-methionine</keyword>
<dbReference type="InterPro" id="IPR029063">
    <property type="entry name" value="SAM-dependent_MTases_sf"/>
</dbReference>
<evidence type="ECO:0000256" key="11">
    <source>
        <dbReference type="RuleBase" id="RU000417"/>
    </source>
</evidence>